<dbReference type="InterPro" id="IPR032466">
    <property type="entry name" value="Metal_Hydrolase"/>
</dbReference>
<sequence>MQAIDSLPPLTAEQNLQIARHVQKLLNQQGVTTIMDARVGEPQLRAFNTLREAGELTVRVENAVEITPDDVADIAAIPHAVQQAITRFSHWHQISQGAQPSVAIRHIKLFLDGVLQAPIMTARLHAPYRINVGTDETPHWQDSEHVGDLYFSPEILTPLVTEISRAGYHPHIHTVAEGAISVALDAISEMRNALPEKDIRPGLAHNELMCEKDYARFAQLNTYPFLSFQWAGVEQHNIDKDLEMLGKARCQYLETAGKFIDAGVTVAFGSDWPIDPLNEWYDFKVAMTRQKDPSQPRLDNDRNLTLIEVLRAATINAAYALDMDKQIGSLEVGKFADFIVLDRNLFEISAEDIENVRVLCTIIAGKPTI</sequence>
<protein>
    <submittedName>
        <fullName evidence="2">Amidohydrolase</fullName>
        <ecNumber evidence="2">3.5.1.91</ecNumber>
    </submittedName>
</protein>
<dbReference type="Gene3D" id="3.20.20.140">
    <property type="entry name" value="Metal-dependent hydrolases"/>
    <property type="match status" value="1"/>
</dbReference>
<reference evidence="2 3" key="1">
    <citation type="submission" date="2018-06" db="EMBL/GenBank/DDBJ databases">
        <authorList>
            <consortium name="Pathogen Informatics"/>
            <person name="Doyle S."/>
        </authorList>
    </citation>
    <scope>NUCLEOTIDE SEQUENCE [LARGE SCALE GENOMIC DNA]</scope>
    <source>
        <strain evidence="2 3">NCTC11938</strain>
    </source>
</reference>
<dbReference type="EC" id="3.5.1.91" evidence="2"/>
<dbReference type="SUPFAM" id="SSF51338">
    <property type="entry name" value="Composite domain of metallo-dependent hydrolases"/>
    <property type="match status" value="1"/>
</dbReference>
<dbReference type="PANTHER" id="PTHR22642:SF2">
    <property type="entry name" value="PROTEIN LONG AFTER FAR-RED 3"/>
    <property type="match status" value="1"/>
</dbReference>
<evidence type="ECO:0000313" key="3">
    <source>
        <dbReference type="Proteomes" id="UP000254191"/>
    </source>
</evidence>
<evidence type="ECO:0000313" key="2">
    <source>
        <dbReference type="EMBL" id="SUC19357.1"/>
    </source>
</evidence>
<dbReference type="GO" id="GO:0016810">
    <property type="term" value="F:hydrolase activity, acting on carbon-nitrogen (but not peptide) bonds"/>
    <property type="evidence" value="ECO:0007669"/>
    <property type="project" value="InterPro"/>
</dbReference>
<dbReference type="Pfam" id="PF07969">
    <property type="entry name" value="Amidohydro_3"/>
    <property type="match status" value="1"/>
</dbReference>
<dbReference type="InterPro" id="IPR013108">
    <property type="entry name" value="Amidohydro_3"/>
</dbReference>
<feature type="domain" description="Amidohydrolase 3" evidence="1">
    <location>
        <begin position="5"/>
        <end position="368"/>
    </location>
</feature>
<dbReference type="EMBL" id="UGTS01000004">
    <property type="protein sequence ID" value="SUC19357.1"/>
    <property type="molecule type" value="Genomic_DNA"/>
</dbReference>
<evidence type="ECO:0000259" key="1">
    <source>
        <dbReference type="Pfam" id="PF07969"/>
    </source>
</evidence>
<keyword evidence="2" id="KW-0378">Hydrolase</keyword>
<gene>
    <name evidence="2" type="primary">nfdA_3</name>
    <name evidence="2" type="ORF">NCTC11938_01237</name>
</gene>
<proteinExistence type="predicted"/>
<dbReference type="PANTHER" id="PTHR22642">
    <property type="entry name" value="IMIDAZOLONEPROPIONASE"/>
    <property type="match status" value="1"/>
</dbReference>
<dbReference type="SUPFAM" id="SSF51556">
    <property type="entry name" value="Metallo-dependent hydrolases"/>
    <property type="match status" value="1"/>
</dbReference>
<dbReference type="Proteomes" id="UP000254191">
    <property type="component" value="Unassembled WGS sequence"/>
</dbReference>
<organism evidence="2 3">
    <name type="scientific">Proteus mirabilis</name>
    <dbReference type="NCBI Taxonomy" id="584"/>
    <lineage>
        <taxon>Bacteria</taxon>
        <taxon>Pseudomonadati</taxon>
        <taxon>Pseudomonadota</taxon>
        <taxon>Gammaproteobacteria</taxon>
        <taxon>Enterobacterales</taxon>
        <taxon>Morganellaceae</taxon>
        <taxon>Proteus</taxon>
    </lineage>
</organism>
<dbReference type="AlphaFoldDB" id="A0A379FHU9"/>
<dbReference type="InterPro" id="IPR011059">
    <property type="entry name" value="Metal-dep_hydrolase_composite"/>
</dbReference>
<name>A0A379FHU9_PROMI</name>
<accession>A0A379FHU9</accession>